<dbReference type="InterPro" id="IPR047557">
    <property type="entry name" value="Rcat_RBR_HOIL1"/>
</dbReference>
<feature type="domain" description="RING-type" evidence="13">
    <location>
        <begin position="1244"/>
        <end position="1473"/>
    </location>
</feature>
<dbReference type="PANTHER" id="PTHR22770">
    <property type="entry name" value="UBIQUITIN CONJUGATING ENZYME 7 INTERACTING PROTEIN-RELATED"/>
    <property type="match status" value="1"/>
</dbReference>
<dbReference type="EMBL" id="GL442298">
    <property type="protein sequence ID" value="EFN63616.1"/>
    <property type="molecule type" value="Genomic_DNA"/>
</dbReference>
<keyword evidence="8" id="KW-0862">Zinc</keyword>
<dbReference type="GO" id="GO:0071797">
    <property type="term" value="C:LUBAC complex"/>
    <property type="evidence" value="ECO:0007669"/>
    <property type="project" value="TreeGrafter"/>
</dbReference>
<evidence type="ECO:0000256" key="8">
    <source>
        <dbReference type="ARBA" id="ARBA00022833"/>
    </source>
</evidence>
<evidence type="ECO:0000259" key="12">
    <source>
        <dbReference type="PROSITE" id="PS50089"/>
    </source>
</evidence>
<dbReference type="InterPro" id="IPR017907">
    <property type="entry name" value="Znf_RING_CS"/>
</dbReference>
<feature type="region of interest" description="Disordered" evidence="10">
    <location>
        <begin position="866"/>
        <end position="906"/>
    </location>
</feature>
<dbReference type="InParanoid" id="E2ASF0"/>
<dbReference type="CDD" id="cd01799">
    <property type="entry name" value="Ubl_HOIL1"/>
    <property type="match status" value="1"/>
</dbReference>
<dbReference type="InterPro" id="IPR047559">
    <property type="entry name" value="HOIL1_RBR_mRING-HC-C3HC3D"/>
</dbReference>
<dbReference type="GO" id="GO:0043130">
    <property type="term" value="F:ubiquitin binding"/>
    <property type="evidence" value="ECO:0007669"/>
    <property type="project" value="TreeGrafter"/>
</dbReference>
<dbReference type="FunFam" id="3.30.40.10:FF:000137">
    <property type="entry name" value="RanBP-type and C3HC4-type zinc finger-containing protein 1"/>
    <property type="match status" value="1"/>
</dbReference>
<keyword evidence="3" id="KW-0808">Transferase</keyword>
<dbReference type="PANTHER" id="PTHR22770:SF13">
    <property type="entry name" value="RING-TYPE DOMAIN-CONTAINING PROTEIN"/>
    <property type="match status" value="1"/>
</dbReference>
<evidence type="ECO:0000256" key="6">
    <source>
        <dbReference type="ARBA" id="ARBA00022771"/>
    </source>
</evidence>
<keyword evidence="7" id="KW-0833">Ubl conjugation pathway</keyword>
<feature type="compositionally biased region" description="Basic residues" evidence="10">
    <location>
        <begin position="821"/>
        <end position="830"/>
    </location>
</feature>
<keyword evidence="5" id="KW-0677">Repeat</keyword>
<dbReference type="InterPro" id="IPR029071">
    <property type="entry name" value="Ubiquitin-like_domsf"/>
</dbReference>
<dbReference type="SUPFAM" id="SSF54236">
    <property type="entry name" value="Ubiquitin-like"/>
    <property type="match status" value="1"/>
</dbReference>
<feature type="compositionally biased region" description="Polar residues" evidence="10">
    <location>
        <begin position="583"/>
        <end position="598"/>
    </location>
</feature>
<dbReference type="Gene3D" id="3.10.20.90">
    <property type="entry name" value="Phosphatidylinositol 3-kinase Catalytic Subunit, Chain A, domain 1"/>
    <property type="match status" value="1"/>
</dbReference>
<dbReference type="InterPro" id="IPR001841">
    <property type="entry name" value="Znf_RING"/>
</dbReference>
<reference evidence="14 15" key="1">
    <citation type="journal article" date="2010" name="Science">
        <title>Genomic comparison of the ants Camponotus floridanus and Harpegnathos saltator.</title>
        <authorList>
            <person name="Bonasio R."/>
            <person name="Zhang G."/>
            <person name="Ye C."/>
            <person name="Mutti N.S."/>
            <person name="Fang X."/>
            <person name="Qin N."/>
            <person name="Donahue G."/>
            <person name="Yang P."/>
            <person name="Li Q."/>
            <person name="Li C."/>
            <person name="Zhang P."/>
            <person name="Huang Z."/>
            <person name="Berger S.L."/>
            <person name="Reinberg D."/>
            <person name="Wang J."/>
            <person name="Liebig J."/>
        </authorList>
    </citation>
    <scope>NUCLEOTIDE SEQUENCE [LARGE SCALE GENOMIC DNA]</scope>
    <source>
        <strain evidence="15">C129</strain>
    </source>
</reference>
<protein>
    <submittedName>
        <fullName evidence="14">RanBP-type and C3HC4-type zinc finger-containing protein 1</fullName>
    </submittedName>
</protein>
<evidence type="ECO:0000313" key="14">
    <source>
        <dbReference type="EMBL" id="EFN63616.1"/>
    </source>
</evidence>
<dbReference type="InterPro" id="IPR051628">
    <property type="entry name" value="LUBAC_E3_Ligases"/>
</dbReference>
<proteinExistence type="predicted"/>
<dbReference type="Proteomes" id="UP000000311">
    <property type="component" value="Unassembled WGS sequence"/>
</dbReference>
<dbReference type="InterPro" id="IPR013083">
    <property type="entry name" value="Znf_RING/FYVE/PHD"/>
</dbReference>
<evidence type="ECO:0000256" key="3">
    <source>
        <dbReference type="ARBA" id="ARBA00022679"/>
    </source>
</evidence>
<feature type="region of interest" description="Disordered" evidence="10">
    <location>
        <begin position="819"/>
        <end position="851"/>
    </location>
</feature>
<dbReference type="OrthoDB" id="261960at2759"/>
<dbReference type="GO" id="GO:0008270">
    <property type="term" value="F:zinc ion binding"/>
    <property type="evidence" value="ECO:0007669"/>
    <property type="project" value="UniProtKB-KW"/>
</dbReference>
<keyword evidence="6 9" id="KW-0863">Zinc-finger</keyword>
<keyword evidence="15" id="KW-1185">Reference proteome</keyword>
<dbReference type="Gene3D" id="3.30.40.10">
    <property type="entry name" value="Zinc/RING finger domain, C3HC4 (zinc finger)"/>
    <property type="match status" value="1"/>
</dbReference>
<evidence type="ECO:0000259" key="11">
    <source>
        <dbReference type="PROSITE" id="PS50053"/>
    </source>
</evidence>
<feature type="domain" description="Ubiquitin-like" evidence="11">
    <location>
        <begin position="1078"/>
        <end position="1153"/>
    </location>
</feature>
<feature type="region of interest" description="Disordered" evidence="10">
    <location>
        <begin position="570"/>
        <end position="602"/>
    </location>
</feature>
<dbReference type="PROSITE" id="PS00518">
    <property type="entry name" value="ZF_RING_1"/>
    <property type="match status" value="1"/>
</dbReference>
<dbReference type="CDD" id="cd20358">
    <property type="entry name" value="Rcat_RBR_HOIL1"/>
    <property type="match status" value="1"/>
</dbReference>
<dbReference type="CDD" id="cd20345">
    <property type="entry name" value="BRcat_RBR_HOIL1"/>
    <property type="match status" value="1"/>
</dbReference>
<feature type="compositionally biased region" description="Polar residues" evidence="10">
    <location>
        <begin position="879"/>
        <end position="906"/>
    </location>
</feature>
<evidence type="ECO:0000256" key="2">
    <source>
        <dbReference type="ARBA" id="ARBA00022553"/>
    </source>
</evidence>
<comment type="pathway">
    <text evidence="1">Protein modification; protein ubiquitination.</text>
</comment>
<accession>E2ASF0</accession>
<evidence type="ECO:0000256" key="9">
    <source>
        <dbReference type="PROSITE-ProRule" id="PRU00175"/>
    </source>
</evidence>
<evidence type="ECO:0000313" key="15">
    <source>
        <dbReference type="Proteomes" id="UP000000311"/>
    </source>
</evidence>
<feature type="compositionally biased region" description="Polar residues" evidence="10">
    <location>
        <begin position="1"/>
        <end position="19"/>
    </location>
</feature>
<evidence type="ECO:0000256" key="1">
    <source>
        <dbReference type="ARBA" id="ARBA00004906"/>
    </source>
</evidence>
<dbReference type="GO" id="GO:0097039">
    <property type="term" value="P:protein linear polyubiquitination"/>
    <property type="evidence" value="ECO:0007669"/>
    <property type="project" value="TreeGrafter"/>
</dbReference>
<dbReference type="PROSITE" id="PS51873">
    <property type="entry name" value="TRIAD"/>
    <property type="match status" value="1"/>
</dbReference>
<dbReference type="Pfam" id="PF00240">
    <property type="entry name" value="ubiquitin"/>
    <property type="match status" value="1"/>
</dbReference>
<dbReference type="GO" id="GO:0043161">
    <property type="term" value="P:proteasome-mediated ubiquitin-dependent protein catabolic process"/>
    <property type="evidence" value="ECO:0007669"/>
    <property type="project" value="TreeGrafter"/>
</dbReference>
<evidence type="ECO:0000256" key="10">
    <source>
        <dbReference type="SAM" id="MobiDB-lite"/>
    </source>
</evidence>
<gene>
    <name evidence="14" type="ORF">EAG_07394</name>
</gene>
<dbReference type="PROSITE" id="PS50053">
    <property type="entry name" value="UBIQUITIN_2"/>
    <property type="match status" value="1"/>
</dbReference>
<organism evidence="15">
    <name type="scientific">Camponotus floridanus</name>
    <name type="common">Florida carpenter ant</name>
    <dbReference type="NCBI Taxonomy" id="104421"/>
    <lineage>
        <taxon>Eukaryota</taxon>
        <taxon>Metazoa</taxon>
        <taxon>Ecdysozoa</taxon>
        <taxon>Arthropoda</taxon>
        <taxon>Hexapoda</taxon>
        <taxon>Insecta</taxon>
        <taxon>Pterygota</taxon>
        <taxon>Neoptera</taxon>
        <taxon>Endopterygota</taxon>
        <taxon>Hymenoptera</taxon>
        <taxon>Apocrita</taxon>
        <taxon>Aculeata</taxon>
        <taxon>Formicoidea</taxon>
        <taxon>Formicidae</taxon>
        <taxon>Formicinae</taxon>
        <taxon>Camponotus</taxon>
    </lineage>
</organism>
<dbReference type="GO" id="GO:0009893">
    <property type="term" value="P:positive regulation of metabolic process"/>
    <property type="evidence" value="ECO:0007669"/>
    <property type="project" value="UniProtKB-ARBA"/>
</dbReference>
<feature type="domain" description="RING-type" evidence="12">
    <location>
        <begin position="1248"/>
        <end position="1290"/>
    </location>
</feature>
<dbReference type="InterPro" id="IPR000626">
    <property type="entry name" value="Ubiquitin-like_dom"/>
</dbReference>
<feature type="region of interest" description="Disordered" evidence="10">
    <location>
        <begin position="967"/>
        <end position="988"/>
    </location>
</feature>
<evidence type="ECO:0000256" key="5">
    <source>
        <dbReference type="ARBA" id="ARBA00022737"/>
    </source>
</evidence>
<evidence type="ECO:0000256" key="7">
    <source>
        <dbReference type="ARBA" id="ARBA00022786"/>
    </source>
</evidence>
<dbReference type="PROSITE" id="PS50089">
    <property type="entry name" value="ZF_RING_2"/>
    <property type="match status" value="1"/>
</dbReference>
<evidence type="ECO:0000259" key="13">
    <source>
        <dbReference type="PROSITE" id="PS51873"/>
    </source>
</evidence>
<dbReference type="InterPro" id="IPR044066">
    <property type="entry name" value="TRIAD_supradom"/>
</dbReference>
<dbReference type="GO" id="GO:0004842">
    <property type="term" value="F:ubiquitin-protein transferase activity"/>
    <property type="evidence" value="ECO:0007669"/>
    <property type="project" value="TreeGrafter"/>
</dbReference>
<feature type="region of interest" description="Disordered" evidence="10">
    <location>
        <begin position="1"/>
        <end position="37"/>
    </location>
</feature>
<name>E2ASF0_CAMFO</name>
<keyword evidence="4" id="KW-0479">Metal-binding</keyword>
<dbReference type="STRING" id="104421.E2ASF0"/>
<keyword evidence="2" id="KW-0597">Phosphoprotein</keyword>
<dbReference type="CDD" id="cd16633">
    <property type="entry name" value="mRING-HC-C3HC3D_RBR_HOIL1"/>
    <property type="match status" value="1"/>
</dbReference>
<dbReference type="KEGG" id="cfo:105255569"/>
<dbReference type="SUPFAM" id="SSF57850">
    <property type="entry name" value="RING/U-box"/>
    <property type="match status" value="3"/>
</dbReference>
<feature type="region of interest" description="Disordered" evidence="10">
    <location>
        <begin position="769"/>
        <end position="798"/>
    </location>
</feature>
<dbReference type="InterPro" id="IPR047558">
    <property type="entry name" value="BRcat_RBR_HOIL1"/>
</dbReference>
<evidence type="ECO:0000256" key="4">
    <source>
        <dbReference type="ARBA" id="ARBA00022723"/>
    </source>
</evidence>
<sequence length="1477" mass="165162">MVQRTACNSETSASLNGASSGDREGGGTSGVATDAVVTRDTVDGEATSLTRGGGKEGRFSLFRWFKSRNRDSTVEKRRRTSARSDDEISVVRRRSSVYSSVESIDTFYSTTTVRSFAFHAGTINRCNVLSLDILRQAAEVGPFAAGASKVSVGNKENNAAACTLPINVHSRRRDIGARYSLHPSTTFASCENFPSSKKGSSGSSRTQINCNGSVRRRLHVKGKRKAPSPPAVIKIVEVDVRETPARNSNRRKRRAPQPPEKATAETRFTEERSKLIIDGGSMELKNVDERQSISNDTLVLQGGMLLSKKEVCGSPKEGRSNRGGDDETSSVLIPREKAQGSIGATLNAAMPRPWYKRSVFEHSRDLGSSKRGGTVFHGPTTSCEMKEKCIGANLNYSVESSSRLNFFHRGDRQSDDKKRQEVKRRSGLSILTNISELDKEAAAIVQEEQARTRASMLLKTSKLVDDFEKRSDVNEEIVQDMVTSAMESSSPRRGTRALISKFNAISNITKVTVNANFFAKKDQSDYKLDRDVTRNSRFEQIGDWRSQRFSAQQDLGHSVRVDKDISKYFLPQQKSSRNKTESTHTNVNSVDVKSTSSKEQNDQLMKEASNRISYLQSQLAANRANESLAIQKNIALSAAEEKVRSRQEIVEEKKDRESPRLNNETSKKFLLSHARNLVESTENTLDPVREKAKGSEKRLEGVQKEFSNIFDEIDRQLHSREFKLERRPVVESDYVRDKVPEDEVVSSRVAKVLDILVEAEKDGKARSAVQLERSMQDKETSRLINSNQKTKSSKTKSTVLNTVEDPITADLKEMLKEMKHSLPKRPKPRKATSNDDDVLEKVEKRSPVSANKTSYVASITTTRMEATSSNDYEADKQKVSSSAQTSGNIRRLNQPSTSAERPSTSGWKHENVLYRTSGKGSALVKNTFQLIRPRDFAEIEATKTTKEIDKENTYVNMMEPSLYANAHVPPSSSPKQRSPNLMRSKGIPLSNHVKVSPNIVNENKILNNEEFTEEEDDNSTAKNMNTLAINRLLRKLEGAIASGHHQQAAGLAKELARLKIHCSVIRQRSAARLKDQSIKVNMYIEDKLAHQGPIPLQLPMKMTVAELKTKIHTEFEIPTNVQRWIIGKNLADHDETTLEELHAVDGSSVFLYLVAPELHVDNVTQTNKAPSTEDKVLEELPQDPPTEILQIIEENQETVETEKTVTLNEHQRETAETDVSEDVKMARYEELISLENWDVIPNSEPIECPICFVTYGPREGVILRDCLHMFCRPCIANTIAYCEEAEVKCPYRDANYTCESTLQEREIKALVEPEVYQQHLAKSIAQAENNAGNKAFHCKTPDCPGWCIYDDDVNNFLCPVCGANNCLTCQVVHTGKNCKQYQQELQLSKETDQESRRTAAMLKEMVDRGEALACPTCAVVLMKKWGCDWLVCSMCKTEICWVTRGPRWGPGGKGDTSGGCKCGENGVKCHPRCNYCH</sequence>
<feature type="region of interest" description="Disordered" evidence="10">
    <location>
        <begin position="243"/>
        <end position="267"/>
    </location>
</feature>
<dbReference type="OMA" id="KCPYRDS"/>